<dbReference type="InterPro" id="IPR029063">
    <property type="entry name" value="SAM-dependent_MTases_sf"/>
</dbReference>
<dbReference type="AlphaFoldDB" id="A0A6N8JAH1"/>
<keyword evidence="3" id="KW-0489">Methyltransferase</keyword>
<dbReference type="PANTHER" id="PTHR43861">
    <property type="entry name" value="TRANS-ACONITATE 2-METHYLTRANSFERASE-RELATED"/>
    <property type="match status" value="1"/>
</dbReference>
<gene>
    <name evidence="3" type="ORF">GO495_16690</name>
</gene>
<evidence type="ECO:0000313" key="4">
    <source>
        <dbReference type="Proteomes" id="UP000468388"/>
    </source>
</evidence>
<keyword evidence="4" id="KW-1185">Reference proteome</keyword>
<dbReference type="GO" id="GO:0008168">
    <property type="term" value="F:methyltransferase activity"/>
    <property type="evidence" value="ECO:0007669"/>
    <property type="project" value="UniProtKB-KW"/>
</dbReference>
<dbReference type="InterPro" id="IPR041698">
    <property type="entry name" value="Methyltransf_25"/>
</dbReference>
<evidence type="ECO:0000313" key="3">
    <source>
        <dbReference type="EMBL" id="MVT42230.1"/>
    </source>
</evidence>
<dbReference type="Pfam" id="PF13649">
    <property type="entry name" value="Methyltransf_25"/>
    <property type="match status" value="1"/>
</dbReference>
<dbReference type="Gene3D" id="3.40.50.150">
    <property type="entry name" value="Vaccinia Virus protein VP39"/>
    <property type="match status" value="1"/>
</dbReference>
<name>A0A6N8JAH1_9BACT</name>
<protein>
    <submittedName>
        <fullName evidence="3">Methyltransferase domain-containing protein</fullName>
    </submittedName>
</protein>
<organism evidence="3 4">
    <name type="scientific">Chitinophaga oryziterrae</name>
    <dbReference type="NCBI Taxonomy" id="1031224"/>
    <lineage>
        <taxon>Bacteria</taxon>
        <taxon>Pseudomonadati</taxon>
        <taxon>Bacteroidota</taxon>
        <taxon>Chitinophagia</taxon>
        <taxon>Chitinophagales</taxon>
        <taxon>Chitinophagaceae</taxon>
        <taxon>Chitinophaga</taxon>
    </lineage>
</organism>
<reference evidence="3 4" key="1">
    <citation type="submission" date="2019-12" db="EMBL/GenBank/DDBJ databases">
        <title>The draft genomic sequence of strain Chitinophaga oryziterrae JCM 16595.</title>
        <authorList>
            <person name="Zhang X."/>
        </authorList>
    </citation>
    <scope>NUCLEOTIDE SEQUENCE [LARGE SCALE GENOMIC DNA]</scope>
    <source>
        <strain evidence="3 4">JCM 16595</strain>
    </source>
</reference>
<evidence type="ECO:0000259" key="2">
    <source>
        <dbReference type="Pfam" id="PF13649"/>
    </source>
</evidence>
<dbReference type="PANTHER" id="PTHR43861:SF3">
    <property type="entry name" value="PUTATIVE (AFU_ORTHOLOGUE AFUA_2G14390)-RELATED"/>
    <property type="match status" value="1"/>
</dbReference>
<dbReference type="CDD" id="cd02440">
    <property type="entry name" value="AdoMet_MTases"/>
    <property type="match status" value="1"/>
</dbReference>
<evidence type="ECO:0000256" key="1">
    <source>
        <dbReference type="ARBA" id="ARBA00022679"/>
    </source>
</evidence>
<dbReference type="GO" id="GO:0032259">
    <property type="term" value="P:methylation"/>
    <property type="evidence" value="ECO:0007669"/>
    <property type="project" value="UniProtKB-KW"/>
</dbReference>
<keyword evidence="1 3" id="KW-0808">Transferase</keyword>
<dbReference type="EMBL" id="WRXO01000004">
    <property type="protein sequence ID" value="MVT42230.1"/>
    <property type="molecule type" value="Genomic_DNA"/>
</dbReference>
<sequence>MEFINHSIYKFLFQKMTNGIVCRLIFHKPLSLSLMNVKELWDGKFAQGLSSLETPDPFFIEMYEQYISKSYPSGGTALDLAAGLGRHSIFLAEHQWKPTAVDISAVAIEKLKETASGVNVHTLIMDIADYDLAPESFDLIILYYHFDRAFFPKIFNALKPGGLFITKQAFSNIPKENAPLQKEELLALVSSLEMISYEERPIKDRGVVEYLGRKI</sequence>
<proteinExistence type="predicted"/>
<accession>A0A6N8JAH1</accession>
<comment type="caution">
    <text evidence="3">The sequence shown here is derived from an EMBL/GenBank/DDBJ whole genome shotgun (WGS) entry which is preliminary data.</text>
</comment>
<dbReference type="SUPFAM" id="SSF53335">
    <property type="entry name" value="S-adenosyl-L-methionine-dependent methyltransferases"/>
    <property type="match status" value="1"/>
</dbReference>
<feature type="domain" description="Methyltransferase" evidence="2">
    <location>
        <begin position="78"/>
        <end position="162"/>
    </location>
</feature>
<dbReference type="Proteomes" id="UP000468388">
    <property type="component" value="Unassembled WGS sequence"/>
</dbReference>